<keyword evidence="1" id="KW-0472">Membrane</keyword>
<feature type="transmembrane region" description="Helical" evidence="1">
    <location>
        <begin position="97"/>
        <end position="115"/>
    </location>
</feature>
<feature type="transmembrane region" description="Helical" evidence="1">
    <location>
        <begin position="22"/>
        <end position="39"/>
    </location>
</feature>
<keyword evidence="1" id="KW-0812">Transmembrane</keyword>
<dbReference type="InterPro" id="IPR007065">
    <property type="entry name" value="HPP"/>
</dbReference>
<feature type="transmembrane region" description="Helical" evidence="1">
    <location>
        <begin position="71"/>
        <end position="90"/>
    </location>
</feature>
<protein>
    <submittedName>
        <fullName evidence="3">HPP family protein</fullName>
    </submittedName>
</protein>
<keyword evidence="1" id="KW-1133">Transmembrane helix</keyword>
<keyword evidence="4" id="KW-1185">Reference proteome</keyword>
<accession>A0A9J6RMP2</accession>
<evidence type="ECO:0000256" key="1">
    <source>
        <dbReference type="SAM" id="Phobius"/>
    </source>
</evidence>
<evidence type="ECO:0000259" key="2">
    <source>
        <dbReference type="Pfam" id="PF04982"/>
    </source>
</evidence>
<gene>
    <name evidence="3" type="ORF">O0V09_09600</name>
</gene>
<feature type="transmembrane region" description="Helical" evidence="1">
    <location>
        <begin position="148"/>
        <end position="168"/>
    </location>
</feature>
<dbReference type="RefSeq" id="WP_258331604.1">
    <property type="nucleotide sequence ID" value="NZ_JAPTGG010000007.1"/>
</dbReference>
<dbReference type="AlphaFoldDB" id="A0A9J6RMP2"/>
<evidence type="ECO:0000313" key="3">
    <source>
        <dbReference type="EMBL" id="MCZ0865456.1"/>
    </source>
</evidence>
<dbReference type="PANTHER" id="PTHR33741">
    <property type="entry name" value="TRANSMEMBRANE PROTEIN DDB_G0269096-RELATED"/>
    <property type="match status" value="1"/>
</dbReference>
<reference evidence="3 4" key="1">
    <citation type="submission" date="2022-12" db="EMBL/GenBank/DDBJ databases">
        <title>Dasania phycosphaerae sp. nov., isolated from particulate material of the south coast of Korea.</title>
        <authorList>
            <person name="Jiang Y."/>
        </authorList>
    </citation>
    <scope>NUCLEOTIDE SEQUENCE [LARGE SCALE GENOMIC DNA]</scope>
    <source>
        <strain evidence="3 4">GY-19</strain>
    </source>
</reference>
<dbReference type="InterPro" id="IPR058581">
    <property type="entry name" value="TM_HPP"/>
</dbReference>
<comment type="caution">
    <text evidence="3">The sequence shown here is derived from an EMBL/GenBank/DDBJ whole genome shotgun (WGS) entry which is preliminary data.</text>
</comment>
<dbReference type="PANTHER" id="PTHR33741:SF5">
    <property type="entry name" value="TRANSMEMBRANE PROTEIN DDB_G0269096-RELATED"/>
    <property type="match status" value="1"/>
</dbReference>
<dbReference type="Proteomes" id="UP001069090">
    <property type="component" value="Unassembled WGS sequence"/>
</dbReference>
<dbReference type="EMBL" id="JAPTGG010000007">
    <property type="protein sequence ID" value="MCZ0865456.1"/>
    <property type="molecule type" value="Genomic_DNA"/>
</dbReference>
<evidence type="ECO:0000313" key="4">
    <source>
        <dbReference type="Proteomes" id="UP001069090"/>
    </source>
</evidence>
<feature type="domain" description="HPP transmembrane region" evidence="2">
    <location>
        <begin position="16"/>
        <end position="172"/>
    </location>
</feature>
<dbReference type="Pfam" id="PF04982">
    <property type="entry name" value="TM_HPP"/>
    <property type="match status" value="1"/>
</dbReference>
<proteinExistence type="predicted"/>
<name>A0A9J6RMP2_9GAMM</name>
<sequence length="311" mass="33684">MLKTFTHFIGLEHSTTSHKEKLISTLGALLGIAAIYGLSTLLFTGWAATLIVASMGATAVLLFAVPHGTLSQPWAVVMGHAVSAFIGISCQKYLGQYAIAPALAVGLAVGAMSYLRCIHPPGGATALTAVIGGPEIAELGYAYLLNPIALNVLAIMTIAFIFNNCFYWRRYPHALMAAPAKASTSPQPLHLNHEDLSAAMHDMDTYIDVSSEELALLFEKAWAHSRLSRSKPIDIGVTRCYSNAGIGREWCIRQVLDMPTENSDKNARLIYKNLAGHNANQSGICTVEEFAQWASFEVVLELGRWVKVIPK</sequence>
<organism evidence="3 4">
    <name type="scientific">Dasania phycosphaerae</name>
    <dbReference type="NCBI Taxonomy" id="2950436"/>
    <lineage>
        <taxon>Bacteria</taxon>
        <taxon>Pseudomonadati</taxon>
        <taxon>Pseudomonadota</taxon>
        <taxon>Gammaproteobacteria</taxon>
        <taxon>Cellvibrionales</taxon>
        <taxon>Spongiibacteraceae</taxon>
        <taxon>Dasania</taxon>
    </lineage>
</organism>